<feature type="compositionally biased region" description="Polar residues" evidence="1">
    <location>
        <begin position="380"/>
        <end position="389"/>
    </location>
</feature>
<feature type="region of interest" description="Disordered" evidence="1">
    <location>
        <begin position="444"/>
        <end position="503"/>
    </location>
</feature>
<evidence type="ECO:0000313" key="2">
    <source>
        <dbReference type="EMBL" id="KPI42546.1"/>
    </source>
</evidence>
<feature type="compositionally biased region" description="Basic and acidic residues" evidence="1">
    <location>
        <begin position="472"/>
        <end position="484"/>
    </location>
</feature>
<dbReference type="Proteomes" id="UP000038010">
    <property type="component" value="Unassembled WGS sequence"/>
</dbReference>
<feature type="compositionally biased region" description="Basic and acidic residues" evidence="1">
    <location>
        <begin position="444"/>
        <end position="462"/>
    </location>
</feature>
<keyword evidence="3" id="KW-1185">Reference proteome</keyword>
<comment type="caution">
    <text evidence="2">The sequence shown here is derived from an EMBL/GenBank/DDBJ whole genome shotgun (WGS) entry which is preliminary data.</text>
</comment>
<dbReference type="RefSeq" id="XP_018002509.1">
    <property type="nucleotide sequence ID" value="XM_018150215.1"/>
</dbReference>
<sequence length="503" mass="54293">MAVAVPAASPVILAALSSPLATLPQAHDAPRSPTYELSTPALEHNADNYSPFNHLAHTDAQPRSVHFSEPPAMPLAARHSIATSHVPLLPSVPSASQLPHLPGRASQTAPNVDLHAAIEYHKSTAQHLRQIHDNDRKAWEIEKSALLARIADLEFKLNKARDPNRRSSNESSFDSARSFRSDLRSSTTSHSNGTSRKPSETAFPGSAPVWQGPENTPPVTRVFSHDDDISHLPSISEDGPMPTLSKQVSPSHKEEVHTIPIEQIDKELDGINVKSTGPAVTSSFEKVGSPSIIGSPNREPSPETKDDVSDGLRVNMGRLLSPLDEKLKRHAGHTPMAFDGAISTEDTTDTLPTPRTEKPPAPAPSARPPVRPSEAADSYFSFSGESRSVPQVKVADIPEEAVDEEVHLETDDDPALKGPLMLDPSAKSQAANVFLEQVDAKLMEAASHHRSDSASHEEEDKPANGVHARQANKKDDEPFPELKIRKSTNFGSAWGEAPIGQHA</sequence>
<dbReference type="AlphaFoldDB" id="A0A0N1HDK9"/>
<proteinExistence type="predicted"/>
<feature type="compositionally biased region" description="Pro residues" evidence="1">
    <location>
        <begin position="359"/>
        <end position="371"/>
    </location>
</feature>
<dbReference type="STRING" id="1664694.A0A0N1HDK9"/>
<name>A0A0N1HDK9_9EURO</name>
<protein>
    <submittedName>
        <fullName evidence="2">Uncharacterized protein</fullName>
    </submittedName>
</protein>
<evidence type="ECO:0000313" key="3">
    <source>
        <dbReference type="Proteomes" id="UP000038010"/>
    </source>
</evidence>
<feature type="compositionally biased region" description="Basic and acidic residues" evidence="1">
    <location>
        <begin position="300"/>
        <end position="310"/>
    </location>
</feature>
<feature type="region of interest" description="Disordered" evidence="1">
    <location>
        <begin position="279"/>
        <end position="310"/>
    </location>
</feature>
<dbReference type="OrthoDB" id="5427699at2759"/>
<dbReference type="GeneID" id="28742095"/>
<reference evidence="2 3" key="1">
    <citation type="submission" date="2015-06" db="EMBL/GenBank/DDBJ databases">
        <title>Draft genome of the ant-associated black yeast Phialophora attae CBS 131958.</title>
        <authorList>
            <person name="Moreno L.F."/>
            <person name="Stielow B.J."/>
            <person name="de Hoog S."/>
            <person name="Vicente V.A."/>
            <person name="Weiss V.A."/>
            <person name="de Vries M."/>
            <person name="Cruz L.M."/>
            <person name="Souza E.M."/>
        </authorList>
    </citation>
    <scope>NUCLEOTIDE SEQUENCE [LARGE SCALE GENOMIC DNA]</scope>
    <source>
        <strain evidence="2 3">CBS 131958</strain>
    </source>
</reference>
<feature type="region of interest" description="Disordered" evidence="1">
    <location>
        <begin position="161"/>
        <end position="252"/>
    </location>
</feature>
<feature type="compositionally biased region" description="Polar residues" evidence="1">
    <location>
        <begin position="187"/>
        <end position="196"/>
    </location>
</feature>
<dbReference type="VEuPathDB" id="FungiDB:AB675_9660"/>
<evidence type="ECO:0000256" key="1">
    <source>
        <dbReference type="SAM" id="MobiDB-lite"/>
    </source>
</evidence>
<feature type="region of interest" description="Disordered" evidence="1">
    <location>
        <begin position="334"/>
        <end position="422"/>
    </location>
</feature>
<accession>A0A0N1HDK9</accession>
<dbReference type="EMBL" id="LFJN01000007">
    <property type="protein sequence ID" value="KPI42546.1"/>
    <property type="molecule type" value="Genomic_DNA"/>
</dbReference>
<organism evidence="2 3">
    <name type="scientific">Cyphellophora attinorum</name>
    <dbReference type="NCBI Taxonomy" id="1664694"/>
    <lineage>
        <taxon>Eukaryota</taxon>
        <taxon>Fungi</taxon>
        <taxon>Dikarya</taxon>
        <taxon>Ascomycota</taxon>
        <taxon>Pezizomycotina</taxon>
        <taxon>Eurotiomycetes</taxon>
        <taxon>Chaetothyriomycetidae</taxon>
        <taxon>Chaetothyriales</taxon>
        <taxon>Cyphellophoraceae</taxon>
        <taxon>Cyphellophora</taxon>
    </lineage>
</organism>
<gene>
    <name evidence="2" type="ORF">AB675_9660</name>
</gene>